<dbReference type="SUPFAM" id="SSF51726">
    <property type="entry name" value="UROD/MetE-like"/>
    <property type="match status" value="1"/>
</dbReference>
<reference evidence="1 2" key="1">
    <citation type="submission" date="2019-07" db="EMBL/GenBank/DDBJ databases">
        <title>Genomic Encyclopedia of Type Strains, Phase I: the one thousand microbial genomes (KMG-I) project.</title>
        <authorList>
            <person name="Kyrpides N."/>
        </authorList>
    </citation>
    <scope>NUCLEOTIDE SEQUENCE [LARGE SCALE GENOMIC DNA]</scope>
    <source>
        <strain evidence="1 2">DSM 6562</strain>
    </source>
</reference>
<accession>A0A5S4ZSK1</accession>
<organism evidence="1 2">
    <name type="scientific">Desulfallas thermosapovorans DSM 6562</name>
    <dbReference type="NCBI Taxonomy" id="1121431"/>
    <lineage>
        <taxon>Bacteria</taxon>
        <taxon>Bacillati</taxon>
        <taxon>Bacillota</taxon>
        <taxon>Clostridia</taxon>
        <taxon>Eubacteriales</taxon>
        <taxon>Desulfallaceae</taxon>
        <taxon>Desulfallas</taxon>
    </lineage>
</organism>
<dbReference type="RefSeq" id="WP_243131646.1">
    <property type="nucleotide sequence ID" value="NZ_VNHM01000006.1"/>
</dbReference>
<dbReference type="Proteomes" id="UP000323166">
    <property type="component" value="Unassembled WGS sequence"/>
</dbReference>
<evidence type="ECO:0008006" key="3">
    <source>
        <dbReference type="Google" id="ProtNLM"/>
    </source>
</evidence>
<proteinExistence type="predicted"/>
<dbReference type="Gene3D" id="3.20.20.210">
    <property type="match status" value="1"/>
</dbReference>
<dbReference type="AlphaFoldDB" id="A0A5S4ZSK1"/>
<protein>
    <recommendedName>
        <fullName evidence="3">Methionine synthase II (Cobalamin-independent)</fullName>
    </recommendedName>
</protein>
<evidence type="ECO:0000313" key="1">
    <source>
        <dbReference type="EMBL" id="TYO95926.1"/>
    </source>
</evidence>
<comment type="caution">
    <text evidence="1">The sequence shown here is derived from an EMBL/GenBank/DDBJ whole genome shotgun (WGS) entry which is preliminary data.</text>
</comment>
<dbReference type="EMBL" id="VNHM01000006">
    <property type="protein sequence ID" value="TYO95926.1"/>
    <property type="molecule type" value="Genomic_DNA"/>
</dbReference>
<dbReference type="InterPro" id="IPR038071">
    <property type="entry name" value="UROD/MetE-like_sf"/>
</dbReference>
<name>A0A5S4ZSK1_9FIRM</name>
<keyword evidence="2" id="KW-1185">Reference proteome</keyword>
<sequence>MATTVEFSPRGLSAGIGSMPFKEAGPALQIIWENMPAIPHWPQLPRRGGDEGFVHQFLDPLVRIGLLEKRGDKTVFPVDNPRWPERLTQFYTTYLSAEAGDDKALEMFAFPRSAASGFYAFMEEIRAKGTRSARFLKGHLAGPLTIGFQLKDERGRLAYYEDQLRDVLVKTLAMHARWQAAELAKTGLKPIIFVDEPGVRVYGSSSYITVTREMVVSDLNAVFAGIHAAGGLAGVHSCDAVDWSLLYESNLEIVNLDVYQYGDSLFPYVKEMKKYLERGGVLAWGIVPTLDKAFDESASTLLARLEKLWAELGERGIERATLLRQSLITPACGTGLLEPDLSERIYVLTRGISEKVTEMAAGI</sequence>
<gene>
    <name evidence="1" type="ORF">LX24_01316</name>
</gene>
<evidence type="ECO:0000313" key="2">
    <source>
        <dbReference type="Proteomes" id="UP000323166"/>
    </source>
</evidence>